<sequence>MHNHKPIKESCWNSALVVEDRSLSLLVCFGVSFELDYTSSSNSSFNHQIEIQRNDKDCCVCDFGRIGLYGGTNSSSNKKRKRRRRRKSKAKQKVDVEMKSEKEVQLTYVITFFLFRFV</sequence>
<name>X6LSQ2_RETFI</name>
<gene>
    <name evidence="2" type="ORF">RFI_32473</name>
</gene>
<dbReference type="Proteomes" id="UP000023152">
    <property type="component" value="Unassembled WGS sequence"/>
</dbReference>
<dbReference type="EMBL" id="ASPP01028759">
    <property type="protein sequence ID" value="ETO04923.1"/>
    <property type="molecule type" value="Genomic_DNA"/>
</dbReference>
<keyword evidence="3" id="KW-1185">Reference proteome</keyword>
<evidence type="ECO:0000313" key="3">
    <source>
        <dbReference type="Proteomes" id="UP000023152"/>
    </source>
</evidence>
<organism evidence="2 3">
    <name type="scientific">Reticulomyxa filosa</name>
    <dbReference type="NCBI Taxonomy" id="46433"/>
    <lineage>
        <taxon>Eukaryota</taxon>
        <taxon>Sar</taxon>
        <taxon>Rhizaria</taxon>
        <taxon>Retaria</taxon>
        <taxon>Foraminifera</taxon>
        <taxon>Monothalamids</taxon>
        <taxon>Reticulomyxidae</taxon>
        <taxon>Reticulomyxa</taxon>
    </lineage>
</organism>
<accession>X6LSQ2</accession>
<protein>
    <submittedName>
        <fullName evidence="2">Uncharacterized protein</fullName>
    </submittedName>
</protein>
<feature type="compositionally biased region" description="Basic residues" evidence="1">
    <location>
        <begin position="77"/>
        <end position="91"/>
    </location>
</feature>
<reference evidence="2 3" key="1">
    <citation type="journal article" date="2013" name="Curr. Biol.">
        <title>The Genome of the Foraminiferan Reticulomyxa filosa.</title>
        <authorList>
            <person name="Glockner G."/>
            <person name="Hulsmann N."/>
            <person name="Schleicher M."/>
            <person name="Noegel A.A."/>
            <person name="Eichinger L."/>
            <person name="Gallinger C."/>
            <person name="Pawlowski J."/>
            <person name="Sierra R."/>
            <person name="Euteneuer U."/>
            <person name="Pillet L."/>
            <person name="Moustafa A."/>
            <person name="Platzer M."/>
            <person name="Groth M."/>
            <person name="Szafranski K."/>
            <person name="Schliwa M."/>
        </authorList>
    </citation>
    <scope>NUCLEOTIDE SEQUENCE [LARGE SCALE GENOMIC DNA]</scope>
</reference>
<evidence type="ECO:0000256" key="1">
    <source>
        <dbReference type="SAM" id="MobiDB-lite"/>
    </source>
</evidence>
<feature type="region of interest" description="Disordered" evidence="1">
    <location>
        <begin position="69"/>
        <end position="94"/>
    </location>
</feature>
<comment type="caution">
    <text evidence="2">The sequence shown here is derived from an EMBL/GenBank/DDBJ whole genome shotgun (WGS) entry which is preliminary data.</text>
</comment>
<dbReference type="AlphaFoldDB" id="X6LSQ2"/>
<evidence type="ECO:0000313" key="2">
    <source>
        <dbReference type="EMBL" id="ETO04923.1"/>
    </source>
</evidence>
<proteinExistence type="predicted"/>
<feature type="non-terminal residue" evidence="2">
    <location>
        <position position="118"/>
    </location>
</feature>